<gene>
    <name evidence="5" type="primary">ccpA_16</name>
    <name evidence="5" type="ORF">BDLFYP24_02178</name>
</gene>
<evidence type="ECO:0000256" key="3">
    <source>
        <dbReference type="ARBA" id="ARBA00023163"/>
    </source>
</evidence>
<dbReference type="CDD" id="cd01392">
    <property type="entry name" value="HTH_LacI"/>
    <property type="match status" value="1"/>
</dbReference>
<dbReference type="RefSeq" id="WP_156341639.1">
    <property type="nucleotide sequence ID" value="NZ_CACRSP010000006.1"/>
</dbReference>
<dbReference type="InterPro" id="IPR046335">
    <property type="entry name" value="LacI/GalR-like_sensor"/>
</dbReference>
<keyword evidence="3" id="KW-0804">Transcription</keyword>
<keyword evidence="1" id="KW-0805">Transcription regulation</keyword>
<accession>A0A6N2TWM7</accession>
<name>A0A6N2TWM7_9BIFI</name>
<evidence type="ECO:0000256" key="2">
    <source>
        <dbReference type="ARBA" id="ARBA00023125"/>
    </source>
</evidence>
<reference evidence="5" key="1">
    <citation type="submission" date="2019-11" db="EMBL/GenBank/DDBJ databases">
        <authorList>
            <person name="Feng L."/>
        </authorList>
    </citation>
    <scope>NUCLEOTIDE SEQUENCE</scope>
    <source>
        <strain evidence="5">BdentiumLFYP24</strain>
    </source>
</reference>
<dbReference type="GO" id="GO:0003700">
    <property type="term" value="F:DNA-binding transcription factor activity"/>
    <property type="evidence" value="ECO:0007669"/>
    <property type="project" value="TreeGrafter"/>
</dbReference>
<protein>
    <submittedName>
        <fullName evidence="5">Catabolite control protein A</fullName>
    </submittedName>
</protein>
<dbReference type="InterPro" id="IPR000843">
    <property type="entry name" value="HTH_LacI"/>
</dbReference>
<keyword evidence="2" id="KW-0238">DNA-binding</keyword>
<sequence>MQANIEDVAQLAGVSIATVSRTFKHPDVVAKKTRDKVLAAANELNFSISRSATVFQAGRTYRIALLLNDRFASWFNARIYEGLDAVFNPAGYDISVYPISTKEDRRTFFENLPIRRNADAVIIPSFDIDPDKASRLQSANLPLVGINALPESAFTLSVSIDDEQAMRLATRYLITLGHRNIAFIGLTHTNQSHLQFSASRRVAGFRKECKAAGISPIVLSVAEDEQRVDNALTQLFTLPTMPTAICCQQDSLAVPLYVKLQQQGYAVPHDVSVIGFDDNFYARQLGLTTVRQQPHDMGVIAARRTLALLRGEQVECRHETLPVQLMFRTSTTSRSGEAFCRES</sequence>
<dbReference type="SUPFAM" id="SSF53822">
    <property type="entry name" value="Periplasmic binding protein-like I"/>
    <property type="match status" value="1"/>
</dbReference>
<organism evidence="5">
    <name type="scientific">Bifidobacterium dentium</name>
    <dbReference type="NCBI Taxonomy" id="1689"/>
    <lineage>
        <taxon>Bacteria</taxon>
        <taxon>Bacillati</taxon>
        <taxon>Actinomycetota</taxon>
        <taxon>Actinomycetes</taxon>
        <taxon>Bifidobacteriales</taxon>
        <taxon>Bifidobacteriaceae</taxon>
        <taxon>Bifidobacterium</taxon>
    </lineage>
</organism>
<dbReference type="CDD" id="cd06267">
    <property type="entry name" value="PBP1_LacI_sugar_binding-like"/>
    <property type="match status" value="1"/>
</dbReference>
<dbReference type="Gene3D" id="3.40.50.2300">
    <property type="match status" value="2"/>
</dbReference>
<dbReference type="PANTHER" id="PTHR30146:SF138">
    <property type="entry name" value="TRANSCRIPTIONAL REGULATORY PROTEIN"/>
    <property type="match status" value="1"/>
</dbReference>
<dbReference type="AlphaFoldDB" id="A0A6N2TWM7"/>
<dbReference type="EMBL" id="CACRSP010000006">
    <property type="protein sequence ID" value="VYT09667.1"/>
    <property type="molecule type" value="Genomic_DNA"/>
</dbReference>
<dbReference type="InterPro" id="IPR010982">
    <property type="entry name" value="Lambda_DNA-bd_dom_sf"/>
</dbReference>
<dbReference type="Pfam" id="PF13377">
    <property type="entry name" value="Peripla_BP_3"/>
    <property type="match status" value="1"/>
</dbReference>
<dbReference type="Gene3D" id="1.10.260.40">
    <property type="entry name" value="lambda repressor-like DNA-binding domains"/>
    <property type="match status" value="1"/>
</dbReference>
<proteinExistence type="predicted"/>
<dbReference type="PROSITE" id="PS50932">
    <property type="entry name" value="HTH_LACI_2"/>
    <property type="match status" value="1"/>
</dbReference>
<dbReference type="SMART" id="SM00354">
    <property type="entry name" value="HTH_LACI"/>
    <property type="match status" value="1"/>
</dbReference>
<dbReference type="Pfam" id="PF00356">
    <property type="entry name" value="LacI"/>
    <property type="match status" value="1"/>
</dbReference>
<evidence type="ECO:0000256" key="1">
    <source>
        <dbReference type="ARBA" id="ARBA00023015"/>
    </source>
</evidence>
<evidence type="ECO:0000259" key="4">
    <source>
        <dbReference type="PROSITE" id="PS50932"/>
    </source>
</evidence>
<dbReference type="SUPFAM" id="SSF47413">
    <property type="entry name" value="lambda repressor-like DNA-binding domains"/>
    <property type="match status" value="1"/>
</dbReference>
<feature type="domain" description="HTH lacI-type" evidence="4">
    <location>
        <begin position="3"/>
        <end position="57"/>
    </location>
</feature>
<dbReference type="GO" id="GO:0000976">
    <property type="term" value="F:transcription cis-regulatory region binding"/>
    <property type="evidence" value="ECO:0007669"/>
    <property type="project" value="TreeGrafter"/>
</dbReference>
<evidence type="ECO:0000313" key="5">
    <source>
        <dbReference type="EMBL" id="VYT09667.1"/>
    </source>
</evidence>
<dbReference type="PANTHER" id="PTHR30146">
    <property type="entry name" value="LACI-RELATED TRANSCRIPTIONAL REPRESSOR"/>
    <property type="match status" value="1"/>
</dbReference>
<dbReference type="InterPro" id="IPR028082">
    <property type="entry name" value="Peripla_BP_I"/>
</dbReference>